<feature type="domain" description="Glucosamine/galactosamine-6-phosphate isomerase" evidence="2">
    <location>
        <begin position="14"/>
        <end position="232"/>
    </location>
</feature>
<keyword evidence="4" id="KW-1185">Reference proteome</keyword>
<dbReference type="SUPFAM" id="SSF100950">
    <property type="entry name" value="NagB/RpiA/CoA transferase-like"/>
    <property type="match status" value="1"/>
</dbReference>
<protein>
    <submittedName>
        <fullName evidence="3">6-phosphogluconolactonase</fullName>
        <ecNumber evidence="3">3.1.1.31</ecNumber>
    </submittedName>
</protein>
<keyword evidence="3" id="KW-0378">Hydrolase</keyword>
<dbReference type="InterPro" id="IPR004547">
    <property type="entry name" value="Glucosamine6P_isomerase"/>
</dbReference>
<comment type="caution">
    <text evidence="3">The sequence shown here is derived from an EMBL/GenBank/DDBJ whole genome shotgun (WGS) entry which is preliminary data.</text>
</comment>
<evidence type="ECO:0000313" key="4">
    <source>
        <dbReference type="Proteomes" id="UP001595955"/>
    </source>
</evidence>
<dbReference type="PANTHER" id="PTHR11280:SF6">
    <property type="entry name" value="GLUCOSAMINE-6-PHOSPHATE ISOMERASE NAGB"/>
    <property type="match status" value="1"/>
</dbReference>
<keyword evidence="1" id="KW-0119">Carbohydrate metabolism</keyword>
<dbReference type="GO" id="GO:0017057">
    <property type="term" value="F:6-phosphogluconolactonase activity"/>
    <property type="evidence" value="ECO:0007669"/>
    <property type="project" value="UniProtKB-EC"/>
</dbReference>
<dbReference type="PANTHER" id="PTHR11280">
    <property type="entry name" value="GLUCOSAMINE-6-PHOSPHATE ISOMERASE"/>
    <property type="match status" value="1"/>
</dbReference>
<dbReference type="InterPro" id="IPR006148">
    <property type="entry name" value="Glc/Gal-6P_isomerase"/>
</dbReference>
<sequence>MTEHYPLQVHAYRTKAELGRAAGAHAARHLREVIAQAGAARVMLAAAPSQDATLAALAEAEDIDFSRVTFFHMDDYVGLDPDAPQGFGNWLERNFISTLAQRPTFHRLDAAAEPEAAAAAYADLMGTEPFDLLLCGLGVNGHLAFNDPGADLADPRAVRVVEMDEVSRRQQHDEGHFPTLSAVPLRAMTVTIPRLLASDLVICSVPGAPKRAAVAATLDREPTSEVPGTALKLHPDAHLYLDEEANPHA</sequence>
<accession>A0ABV9DBM9</accession>
<gene>
    <name evidence="3" type="ORF">ACFO3F_08045</name>
</gene>
<organism evidence="3 4">
    <name type="scientific">Georgenia faecalis</name>
    <dbReference type="NCBI Taxonomy" id="2483799"/>
    <lineage>
        <taxon>Bacteria</taxon>
        <taxon>Bacillati</taxon>
        <taxon>Actinomycetota</taxon>
        <taxon>Actinomycetes</taxon>
        <taxon>Micrococcales</taxon>
        <taxon>Bogoriellaceae</taxon>
        <taxon>Georgenia</taxon>
    </lineage>
</organism>
<proteinExistence type="predicted"/>
<reference evidence="4" key="1">
    <citation type="journal article" date="2019" name="Int. J. Syst. Evol. Microbiol.">
        <title>The Global Catalogue of Microorganisms (GCM) 10K type strain sequencing project: providing services to taxonomists for standard genome sequencing and annotation.</title>
        <authorList>
            <consortium name="The Broad Institute Genomics Platform"/>
            <consortium name="The Broad Institute Genome Sequencing Center for Infectious Disease"/>
            <person name="Wu L."/>
            <person name="Ma J."/>
        </authorList>
    </citation>
    <scope>NUCLEOTIDE SEQUENCE [LARGE SCALE GENOMIC DNA]</scope>
    <source>
        <strain evidence="4">JCM 3369</strain>
    </source>
</reference>
<name>A0ABV9DBM9_9MICO</name>
<dbReference type="Gene3D" id="3.40.50.1360">
    <property type="match status" value="1"/>
</dbReference>
<dbReference type="InterPro" id="IPR037171">
    <property type="entry name" value="NagB/RpiA_transferase-like"/>
</dbReference>
<dbReference type="RefSeq" id="WP_222928775.1">
    <property type="nucleotide sequence ID" value="NZ_CP033325.1"/>
</dbReference>
<dbReference type="Proteomes" id="UP001595955">
    <property type="component" value="Unassembled WGS sequence"/>
</dbReference>
<dbReference type="Pfam" id="PF01182">
    <property type="entry name" value="Glucosamine_iso"/>
    <property type="match status" value="1"/>
</dbReference>
<dbReference type="EMBL" id="JBHSGF010000005">
    <property type="protein sequence ID" value="MFC4555199.1"/>
    <property type="molecule type" value="Genomic_DNA"/>
</dbReference>
<evidence type="ECO:0000259" key="2">
    <source>
        <dbReference type="Pfam" id="PF01182"/>
    </source>
</evidence>
<dbReference type="EC" id="3.1.1.31" evidence="3"/>
<evidence type="ECO:0000313" key="3">
    <source>
        <dbReference type="EMBL" id="MFC4555199.1"/>
    </source>
</evidence>
<evidence type="ECO:0000256" key="1">
    <source>
        <dbReference type="ARBA" id="ARBA00023277"/>
    </source>
</evidence>